<dbReference type="EMBL" id="JADIMD010000017">
    <property type="protein sequence ID" value="MBO8473902.1"/>
    <property type="molecule type" value="Genomic_DNA"/>
</dbReference>
<name>A0A9D9IJF7_9BACT</name>
<accession>A0A9D9IJF7</accession>
<reference evidence="1" key="2">
    <citation type="journal article" date="2021" name="PeerJ">
        <title>Extensive microbial diversity within the chicken gut microbiome revealed by metagenomics and culture.</title>
        <authorList>
            <person name="Gilroy R."/>
            <person name="Ravi A."/>
            <person name="Getino M."/>
            <person name="Pursley I."/>
            <person name="Horton D.L."/>
            <person name="Alikhan N.F."/>
            <person name="Baker D."/>
            <person name="Gharbi K."/>
            <person name="Hall N."/>
            <person name="Watson M."/>
            <person name="Adriaenssens E.M."/>
            <person name="Foster-Nyarko E."/>
            <person name="Jarju S."/>
            <person name="Secka A."/>
            <person name="Antonio M."/>
            <person name="Oren A."/>
            <person name="Chaudhuri R.R."/>
            <person name="La Ragione R."/>
            <person name="Hildebrand F."/>
            <person name="Pallen M.J."/>
        </authorList>
    </citation>
    <scope>NUCLEOTIDE SEQUENCE</scope>
    <source>
        <strain evidence="1">B1-13419</strain>
    </source>
</reference>
<protein>
    <submittedName>
        <fullName evidence="1">DUF4810 domain-containing protein</fullName>
    </submittedName>
</protein>
<organism evidence="1 2">
    <name type="scientific">Candidatus Cryptobacteroides faecigallinarum</name>
    <dbReference type="NCBI Taxonomy" id="2840763"/>
    <lineage>
        <taxon>Bacteria</taxon>
        <taxon>Pseudomonadati</taxon>
        <taxon>Bacteroidota</taxon>
        <taxon>Bacteroidia</taxon>
        <taxon>Bacteroidales</taxon>
        <taxon>Candidatus Cryptobacteroides</taxon>
    </lineage>
</organism>
<reference evidence="1" key="1">
    <citation type="submission" date="2020-10" db="EMBL/GenBank/DDBJ databases">
        <authorList>
            <person name="Gilroy R."/>
        </authorList>
    </citation>
    <scope>NUCLEOTIDE SEQUENCE</scope>
    <source>
        <strain evidence="1">B1-13419</strain>
    </source>
</reference>
<gene>
    <name evidence="1" type="ORF">IAB91_01240</name>
</gene>
<dbReference type="Proteomes" id="UP000823757">
    <property type="component" value="Unassembled WGS sequence"/>
</dbReference>
<dbReference type="PROSITE" id="PS51257">
    <property type="entry name" value="PROKAR_LIPOPROTEIN"/>
    <property type="match status" value="1"/>
</dbReference>
<comment type="caution">
    <text evidence="1">The sequence shown here is derived from an EMBL/GenBank/DDBJ whole genome shotgun (WGS) entry which is preliminary data.</text>
</comment>
<sequence>MKKILLTGIALILLTSCGTQLYYWGSNKLSGVSEYEDLTYKNYDKRTPKSICALLCLYEDMITNPGGLRNVPPPGICAEFGYLLLQPDTEEIFAGHATKSQKETFSDLNTSSFKALGIQMLEKEIELYPESAVFIGPLVKKFSEN</sequence>
<evidence type="ECO:0000313" key="1">
    <source>
        <dbReference type="EMBL" id="MBO8473902.1"/>
    </source>
</evidence>
<dbReference type="AlphaFoldDB" id="A0A9D9IJF7"/>
<proteinExistence type="predicted"/>
<evidence type="ECO:0000313" key="2">
    <source>
        <dbReference type="Proteomes" id="UP000823757"/>
    </source>
</evidence>